<name>A0ACC0FYE7_9ERIC</name>
<dbReference type="Proteomes" id="UP001060215">
    <property type="component" value="Chromosome 12"/>
</dbReference>
<keyword evidence="2" id="KW-1185">Reference proteome</keyword>
<comment type="caution">
    <text evidence="1">The sequence shown here is derived from an EMBL/GenBank/DDBJ whole genome shotgun (WGS) entry which is preliminary data.</text>
</comment>
<gene>
    <name evidence="1" type="ORF">LOK49_LG11G02620</name>
</gene>
<dbReference type="EMBL" id="CM045769">
    <property type="protein sequence ID" value="KAI7993800.1"/>
    <property type="molecule type" value="Genomic_DNA"/>
</dbReference>
<accession>A0ACC0FYE7</accession>
<proteinExistence type="predicted"/>
<evidence type="ECO:0000313" key="2">
    <source>
        <dbReference type="Proteomes" id="UP001060215"/>
    </source>
</evidence>
<reference evidence="1 2" key="1">
    <citation type="journal article" date="2022" name="Plant J.">
        <title>Chromosome-level genome of Camellia lanceoleosa provides a valuable resource for understanding genome evolution and self-incompatibility.</title>
        <authorList>
            <person name="Gong W."/>
            <person name="Xiao S."/>
            <person name="Wang L."/>
            <person name="Liao Z."/>
            <person name="Chang Y."/>
            <person name="Mo W."/>
            <person name="Hu G."/>
            <person name="Li W."/>
            <person name="Zhao G."/>
            <person name="Zhu H."/>
            <person name="Hu X."/>
            <person name="Ji K."/>
            <person name="Xiang X."/>
            <person name="Song Q."/>
            <person name="Yuan D."/>
            <person name="Jin S."/>
            <person name="Zhang L."/>
        </authorList>
    </citation>
    <scope>NUCLEOTIDE SEQUENCE [LARGE SCALE GENOMIC DNA]</scope>
    <source>
        <strain evidence="1">SQ_2022a</strain>
    </source>
</reference>
<sequence length="624" mass="68768">MAGTTGGFAREGSWTDSSDTGVGSEFSEERRSAFYPHEYTPLPSHHPRSGVSLELAEDIWGVGHSLYQNCLVGSVHDIREFNVYLVQSFLDDLWQLAGFMHVIGRSKNVYILSFEHADDLHRVVANGPYAVAGAFFTVDHWRPQLVLEQLVISQAAIWVRLVGLPLECYTSEAGFCLGKAIGEVTQVDVDPLFPRNIRYLRIKVWISLETPLISGFFLKFQDGTHHWIECQYERLCRLCRKCGRIGHTDGQCATPFLEGQHLIQTHLASVAQRLGTRVIHQEGQLMYTSRIRANAHRADRRSTRLARSTTMRHASVLGRARGEGRSIPAHFNHTTSDQDSELVAAHGLVPVQAEDGWPTLETSVPPGVVDNQLQEEGVADIHHPESTQAIDPLPTDPVNSVVELELMWHKWADGLQSLGINAGRLMIDGDPLERMELSHASQLSAAMQMDLVGQSNFVFSDWDNAYQSIPSCGVGCRLNIPYGERHLGQRALVPSGLPERGPSSSGTKPETSCSNGPGTLPPSVDDSLMHALFAGPPLKRRQLGLHQVGVVSYFSEGVSTVEGRCEAESSCISDIGGVSDSVVIVHYGGRGRRKVHRGLVNSKFLSRRTSEDHTPLLSLPLTLH</sequence>
<organism evidence="1 2">
    <name type="scientific">Camellia lanceoleosa</name>
    <dbReference type="NCBI Taxonomy" id="1840588"/>
    <lineage>
        <taxon>Eukaryota</taxon>
        <taxon>Viridiplantae</taxon>
        <taxon>Streptophyta</taxon>
        <taxon>Embryophyta</taxon>
        <taxon>Tracheophyta</taxon>
        <taxon>Spermatophyta</taxon>
        <taxon>Magnoliopsida</taxon>
        <taxon>eudicotyledons</taxon>
        <taxon>Gunneridae</taxon>
        <taxon>Pentapetalae</taxon>
        <taxon>asterids</taxon>
        <taxon>Ericales</taxon>
        <taxon>Theaceae</taxon>
        <taxon>Camellia</taxon>
    </lineage>
</organism>
<evidence type="ECO:0000313" key="1">
    <source>
        <dbReference type="EMBL" id="KAI7993800.1"/>
    </source>
</evidence>
<protein>
    <submittedName>
        <fullName evidence="1">Uncharacterized protein</fullName>
    </submittedName>
</protein>